<accession>A0A2P2QI32</accession>
<proteinExistence type="predicted"/>
<protein>
    <submittedName>
        <fullName evidence="1">Uncharacterized protein</fullName>
    </submittedName>
</protein>
<evidence type="ECO:0000313" key="1">
    <source>
        <dbReference type="EMBL" id="MBX66653.1"/>
    </source>
</evidence>
<dbReference type="AlphaFoldDB" id="A0A2P2QI32"/>
<reference evidence="1" key="1">
    <citation type="submission" date="2018-02" db="EMBL/GenBank/DDBJ databases">
        <title>Rhizophora mucronata_Transcriptome.</title>
        <authorList>
            <person name="Meera S.P."/>
            <person name="Sreeshan A."/>
            <person name="Augustine A."/>
        </authorList>
    </citation>
    <scope>NUCLEOTIDE SEQUENCE</scope>
    <source>
        <tissue evidence="1">Leaf</tissue>
    </source>
</reference>
<organism evidence="1">
    <name type="scientific">Rhizophora mucronata</name>
    <name type="common">Asiatic mangrove</name>
    <dbReference type="NCBI Taxonomy" id="61149"/>
    <lineage>
        <taxon>Eukaryota</taxon>
        <taxon>Viridiplantae</taxon>
        <taxon>Streptophyta</taxon>
        <taxon>Embryophyta</taxon>
        <taxon>Tracheophyta</taxon>
        <taxon>Spermatophyta</taxon>
        <taxon>Magnoliopsida</taxon>
        <taxon>eudicotyledons</taxon>
        <taxon>Gunneridae</taxon>
        <taxon>Pentapetalae</taxon>
        <taxon>rosids</taxon>
        <taxon>fabids</taxon>
        <taxon>Malpighiales</taxon>
        <taxon>Rhizophoraceae</taxon>
        <taxon>Rhizophora</taxon>
    </lineage>
</organism>
<dbReference type="EMBL" id="GGEC01086169">
    <property type="protein sequence ID" value="MBX66653.1"/>
    <property type="molecule type" value="Transcribed_RNA"/>
</dbReference>
<sequence>MPFFNDNTKLFFYIWICITPS</sequence>
<name>A0A2P2QI32_RHIMU</name>